<evidence type="ECO:0000256" key="1">
    <source>
        <dbReference type="SAM" id="Phobius"/>
    </source>
</evidence>
<dbReference type="AlphaFoldDB" id="I1C5P5"/>
<proteinExistence type="predicted"/>
<dbReference type="PANTHER" id="PTHR38848:SF3">
    <property type="entry name" value="G-PROTEIN COUPLED RECEPTORS FAMILY 3 PROFILE DOMAIN-CONTAINING PROTEIN"/>
    <property type="match status" value="1"/>
</dbReference>
<dbReference type="EMBL" id="CH476737">
    <property type="protein sequence ID" value="EIE83775.1"/>
    <property type="molecule type" value="Genomic_DNA"/>
</dbReference>
<dbReference type="GeneID" id="93615451"/>
<dbReference type="PANTHER" id="PTHR38848">
    <property type="entry name" value="G-PROTEIN COUPLED RECEPTORS FAMILY 3 PROFILE DOMAIN-CONTAINING PROTEIN"/>
    <property type="match status" value="1"/>
</dbReference>
<dbReference type="eggNOG" id="ENOG502RY0X">
    <property type="taxonomic scope" value="Eukaryota"/>
</dbReference>
<dbReference type="Proteomes" id="UP000009138">
    <property type="component" value="Unassembled WGS sequence"/>
</dbReference>
<dbReference type="RefSeq" id="XP_067519171.1">
    <property type="nucleotide sequence ID" value="XM_067663070.1"/>
</dbReference>
<name>I1C5P5_RHIO9</name>
<gene>
    <name evidence="2" type="ORF">RO3G_08480</name>
</gene>
<evidence type="ECO:0000313" key="2">
    <source>
        <dbReference type="EMBL" id="EIE83775.1"/>
    </source>
</evidence>
<accession>I1C5P5</accession>
<dbReference type="InParanoid" id="I1C5P5"/>
<evidence type="ECO:0008006" key="4">
    <source>
        <dbReference type="Google" id="ProtNLM"/>
    </source>
</evidence>
<feature type="transmembrane region" description="Helical" evidence="1">
    <location>
        <begin position="121"/>
        <end position="145"/>
    </location>
</feature>
<protein>
    <recommendedName>
        <fullName evidence="4">G-protein coupled receptors family 1 profile domain-containing protein</fullName>
    </recommendedName>
</protein>
<reference evidence="2 3" key="1">
    <citation type="journal article" date="2009" name="PLoS Genet.">
        <title>Genomic analysis of the basal lineage fungus Rhizopus oryzae reveals a whole-genome duplication.</title>
        <authorList>
            <person name="Ma L.-J."/>
            <person name="Ibrahim A.S."/>
            <person name="Skory C."/>
            <person name="Grabherr M.G."/>
            <person name="Burger G."/>
            <person name="Butler M."/>
            <person name="Elias M."/>
            <person name="Idnurm A."/>
            <person name="Lang B.F."/>
            <person name="Sone T."/>
            <person name="Abe A."/>
            <person name="Calvo S.E."/>
            <person name="Corrochano L.M."/>
            <person name="Engels R."/>
            <person name="Fu J."/>
            <person name="Hansberg W."/>
            <person name="Kim J.-M."/>
            <person name="Kodira C.D."/>
            <person name="Koehrsen M.J."/>
            <person name="Liu B."/>
            <person name="Miranda-Saavedra D."/>
            <person name="O'Leary S."/>
            <person name="Ortiz-Castellanos L."/>
            <person name="Poulter R."/>
            <person name="Rodriguez-Romero J."/>
            <person name="Ruiz-Herrera J."/>
            <person name="Shen Y.-Q."/>
            <person name="Zeng Q."/>
            <person name="Galagan J."/>
            <person name="Birren B.W."/>
            <person name="Cuomo C.A."/>
            <person name="Wickes B.L."/>
        </authorList>
    </citation>
    <scope>NUCLEOTIDE SEQUENCE [LARGE SCALE GENOMIC DNA]</scope>
    <source>
        <strain evidence="3">RA 99-880 / ATCC MYA-4621 / FGSC 9543 / NRRL 43880</strain>
    </source>
</reference>
<sequence length="253" mass="28600">MVCDVLYCAAKVTIYVWLMEKIYVVSATRQGRWNTLSYKLHALALTPYIAIFILMVVYHTAEIQEDGTCIIGLKPAATIPLILYDFIINLYMTILFIRPLLKMGGTHIAFGSKKSTRLHEVALRTLVASIVCLIVSFANIFSLIMLNGRERGLLCMTCCTLDVTINVITVHWVTTQAHGKRNKEADMDNTRLSDSGQDITRQQHEIVLGFKDIDTKVIPYREERIDDDHLFSDSGCFEPSFQGSQTSRKSLTN</sequence>
<organism evidence="2 3">
    <name type="scientific">Rhizopus delemar (strain RA 99-880 / ATCC MYA-4621 / FGSC 9543 / NRRL 43880)</name>
    <name type="common">Mucormycosis agent</name>
    <name type="synonym">Rhizopus arrhizus var. delemar</name>
    <dbReference type="NCBI Taxonomy" id="246409"/>
    <lineage>
        <taxon>Eukaryota</taxon>
        <taxon>Fungi</taxon>
        <taxon>Fungi incertae sedis</taxon>
        <taxon>Mucoromycota</taxon>
        <taxon>Mucoromycotina</taxon>
        <taxon>Mucoromycetes</taxon>
        <taxon>Mucorales</taxon>
        <taxon>Mucorineae</taxon>
        <taxon>Rhizopodaceae</taxon>
        <taxon>Rhizopus</taxon>
    </lineage>
</organism>
<keyword evidence="1" id="KW-0812">Transmembrane</keyword>
<evidence type="ECO:0000313" key="3">
    <source>
        <dbReference type="Proteomes" id="UP000009138"/>
    </source>
</evidence>
<feature type="transmembrane region" description="Helical" evidence="1">
    <location>
        <begin position="81"/>
        <end position="101"/>
    </location>
</feature>
<dbReference type="OrthoDB" id="3210850at2759"/>
<keyword evidence="1" id="KW-1133">Transmembrane helix</keyword>
<keyword evidence="3" id="KW-1185">Reference proteome</keyword>
<dbReference type="VEuPathDB" id="FungiDB:RO3G_08480"/>
<feature type="transmembrane region" description="Helical" evidence="1">
    <location>
        <begin position="40"/>
        <end position="61"/>
    </location>
</feature>
<keyword evidence="1" id="KW-0472">Membrane</keyword>